<feature type="compositionally biased region" description="Basic residues" evidence="1">
    <location>
        <begin position="142"/>
        <end position="151"/>
    </location>
</feature>
<feature type="region of interest" description="Disordered" evidence="1">
    <location>
        <begin position="435"/>
        <end position="468"/>
    </location>
</feature>
<accession>A0AAQ4D7I6</accession>
<feature type="region of interest" description="Disordered" evidence="1">
    <location>
        <begin position="646"/>
        <end position="816"/>
    </location>
</feature>
<feature type="compositionally biased region" description="Basic and acidic residues" evidence="1">
    <location>
        <begin position="59"/>
        <end position="68"/>
    </location>
</feature>
<reference evidence="2 3" key="1">
    <citation type="journal article" date="2023" name="Arcadia Sci">
        <title>De novo assembly of a long-read Amblyomma americanum tick genome.</title>
        <authorList>
            <person name="Chou S."/>
            <person name="Poskanzer K.E."/>
            <person name="Rollins M."/>
            <person name="Thuy-Boun P.S."/>
        </authorList>
    </citation>
    <scope>NUCLEOTIDE SEQUENCE [LARGE SCALE GENOMIC DNA]</scope>
    <source>
        <strain evidence="2">F_SG_1</strain>
        <tissue evidence="2">Salivary glands</tissue>
    </source>
</reference>
<protein>
    <submittedName>
        <fullName evidence="2">Uncharacterized protein</fullName>
    </submittedName>
</protein>
<name>A0AAQ4D7I6_AMBAM</name>
<feature type="compositionally biased region" description="Polar residues" evidence="1">
    <location>
        <begin position="96"/>
        <end position="116"/>
    </location>
</feature>
<gene>
    <name evidence="2" type="ORF">V5799_003937</name>
</gene>
<feature type="compositionally biased region" description="Polar residues" evidence="1">
    <location>
        <begin position="454"/>
        <end position="468"/>
    </location>
</feature>
<feature type="compositionally biased region" description="Polar residues" evidence="1">
    <location>
        <begin position="295"/>
        <end position="317"/>
    </location>
</feature>
<dbReference type="EMBL" id="JARKHS020034144">
    <property type="protein sequence ID" value="KAK8758426.1"/>
    <property type="molecule type" value="Genomic_DNA"/>
</dbReference>
<feature type="compositionally biased region" description="Low complexity" evidence="1">
    <location>
        <begin position="193"/>
        <end position="202"/>
    </location>
</feature>
<proteinExistence type="predicted"/>
<evidence type="ECO:0000313" key="2">
    <source>
        <dbReference type="EMBL" id="KAK8758426.1"/>
    </source>
</evidence>
<dbReference type="Proteomes" id="UP001321473">
    <property type="component" value="Unassembled WGS sequence"/>
</dbReference>
<feature type="compositionally biased region" description="Polar residues" evidence="1">
    <location>
        <begin position="435"/>
        <end position="446"/>
    </location>
</feature>
<sequence>MAGMAWTLHPALLYEKFGPVLVNLWESGAFGALFRPARRLSPTVEAAIHSEHASGATREQVDRDEHSALRLSPDSAPTTDSALERANREPGDDSSPEPSTSQQNELAFQGDIYTQQRRARKQSGRVRKVRQARRMLEDAQCSHRKRHRRKSSILAAGKGSLQRGRSRRRHSLSTPATDAAGAIPAREVRIDQSTTSSSSGAGEAEDDDAEASFFPWDKDSLSRFRTEHAAAGGKVRSVGATPLARYSPPLRCGGPSLPPLTPDLSDTLSAAAVDTSGSPTKNAASAPASPVSVAGQQSDGYKPETTTPALEWYPSSTKATDEILKATENQETKTEVGNSKGSEEKCMESGAAAPWSTSLQYPPQFSLPTGEDWLQLPEETSTFTAQLKTESSDICKSATCTAIDALASSGPDVAGSSRQFLGARLLPACQDISMSRSVSEPRTTVASPAEKTAADSQESQTSASRTPFRTTPDYLFEGAFAMQEDWSLQRLDETSDLHKKTFMTLRPTRDKEHGPATMPPATNIDSGSLPATKSDVTVPAEAAAEYDADACDKAPIRPRHMKRNDRLKRVPEVLHSDSVSFVTESSLGSFTLSTSGLLLEFEEQERNMKKAPCLALVEVEPFQAGQRPTIPACAAPSGIQVTAQETTTTETLVQSRTDEPSSQVDARSNETVFKASHKKSKGKTKMHGRRSREWKRKKKRSHEAASPDYATSDGKFDVEASALERGQSGPPSVKKSEKERGKQRPHNTAAVHASSTGTDASKAWKSFAATPASALSEDDFEPDSLSQSPSGDLKLHVRTSTRSKSSMLWPFGPKPE</sequence>
<organism evidence="2 3">
    <name type="scientific">Amblyomma americanum</name>
    <name type="common">Lone star tick</name>
    <dbReference type="NCBI Taxonomy" id="6943"/>
    <lineage>
        <taxon>Eukaryota</taxon>
        <taxon>Metazoa</taxon>
        <taxon>Ecdysozoa</taxon>
        <taxon>Arthropoda</taxon>
        <taxon>Chelicerata</taxon>
        <taxon>Arachnida</taxon>
        <taxon>Acari</taxon>
        <taxon>Parasitiformes</taxon>
        <taxon>Ixodida</taxon>
        <taxon>Ixodoidea</taxon>
        <taxon>Ixodidae</taxon>
        <taxon>Amblyomminae</taxon>
        <taxon>Amblyomma</taxon>
    </lineage>
</organism>
<comment type="caution">
    <text evidence="2">The sequence shown here is derived from an EMBL/GenBank/DDBJ whole genome shotgun (WGS) entry which is preliminary data.</text>
</comment>
<dbReference type="AlphaFoldDB" id="A0AAQ4D7I6"/>
<evidence type="ECO:0000256" key="1">
    <source>
        <dbReference type="SAM" id="MobiDB-lite"/>
    </source>
</evidence>
<feature type="compositionally biased region" description="Basic and acidic residues" evidence="1">
    <location>
        <begin position="82"/>
        <end position="91"/>
    </location>
</feature>
<feature type="region of interest" description="Disordered" evidence="1">
    <location>
        <begin position="49"/>
        <end position="210"/>
    </location>
</feature>
<feature type="compositionally biased region" description="Basic residues" evidence="1">
    <location>
        <begin position="675"/>
        <end position="701"/>
    </location>
</feature>
<feature type="region of interest" description="Disordered" evidence="1">
    <location>
        <begin position="272"/>
        <end position="317"/>
    </location>
</feature>
<feature type="compositionally biased region" description="Polar residues" evidence="1">
    <location>
        <begin position="652"/>
        <end position="671"/>
    </location>
</feature>
<feature type="compositionally biased region" description="Low complexity" evidence="1">
    <location>
        <begin position="283"/>
        <end position="294"/>
    </location>
</feature>
<evidence type="ECO:0000313" key="3">
    <source>
        <dbReference type="Proteomes" id="UP001321473"/>
    </source>
</evidence>
<keyword evidence="3" id="KW-1185">Reference proteome</keyword>
<feature type="compositionally biased region" description="Basic residues" evidence="1">
    <location>
        <begin position="117"/>
        <end position="133"/>
    </location>
</feature>